<protein>
    <submittedName>
        <fullName evidence="2">Uncharacterized protein</fullName>
    </submittedName>
</protein>
<keyword evidence="1" id="KW-0812">Transmembrane</keyword>
<dbReference type="Proteomes" id="UP000188929">
    <property type="component" value="Unassembled WGS sequence"/>
</dbReference>
<accession>A0A1V2II63</accession>
<comment type="caution">
    <text evidence="2">The sequence shown here is derived from an EMBL/GenBank/DDBJ whole genome shotgun (WGS) entry which is preliminary data.</text>
</comment>
<proteinExistence type="predicted"/>
<evidence type="ECO:0000313" key="3">
    <source>
        <dbReference type="Proteomes" id="UP000188929"/>
    </source>
</evidence>
<dbReference type="AlphaFoldDB" id="A0A1V2II63"/>
<dbReference type="EMBL" id="MOMC01000008">
    <property type="protein sequence ID" value="ONH32864.1"/>
    <property type="molecule type" value="Genomic_DNA"/>
</dbReference>
<name>A0A1V2II63_9ACTN</name>
<evidence type="ECO:0000313" key="2">
    <source>
        <dbReference type="EMBL" id="ONH32864.1"/>
    </source>
</evidence>
<evidence type="ECO:0000256" key="1">
    <source>
        <dbReference type="SAM" id="Phobius"/>
    </source>
</evidence>
<sequence length="421" mass="43364">MRAPEPASQDAGPPEPGGFEHRLRVEFDAAAAGILPPAPTGAAVITRRRHQRRAVTAAIAVAAAVALVTGGVTVLTGATRHAAPAVVPAHTRPETRIDLYGVTFGWLPPGVARYDDTVTVLPPTEGVVPPAGTNPPGPTVQQELALAPVAEVDQQLAGADPPSPATAYTVAVLRVQPGPGTGLTPDPGIELSRQWDRHQLLSRDWSATEVYSPGVPARSMTLIRREARRSGPTAGDSPPVSYALYVHVPEASAGVIITGPDPDTLGRIGAAVTVGPKPAGPSGPFVLPPLLQAAGAAFDGPAGAGMLGALTAPDQARPALTEALSRQGTRVHAIRFVGLGEADSDSAIRIGEPDSDNRAPLFLSATQAEVTVRIELLAADGQRRVTTTVGIRLAVTGDRWKVTTASYCAALTSVLRCPTVP</sequence>
<dbReference type="RefSeq" id="WP_076813605.1">
    <property type="nucleotide sequence ID" value="NZ_MOMC01000008.1"/>
</dbReference>
<dbReference type="STRING" id="1834516.BL253_03910"/>
<keyword evidence="1" id="KW-0472">Membrane</keyword>
<reference evidence="3" key="1">
    <citation type="submission" date="2016-10" db="EMBL/GenBank/DDBJ databases">
        <title>Frankia sp. NRRL B-16386 Genome sequencing.</title>
        <authorList>
            <person name="Ghodhbane-Gtari F."/>
            <person name="Swanson E."/>
            <person name="Gueddou A."/>
            <person name="Hezbri K."/>
            <person name="Ktari K."/>
            <person name="Nouioui I."/>
            <person name="Morris K."/>
            <person name="Simpson S."/>
            <person name="Abebe-Akele F."/>
            <person name="Thomas K."/>
            <person name="Gtari M."/>
            <person name="Tisa L.S."/>
        </authorList>
    </citation>
    <scope>NUCLEOTIDE SEQUENCE [LARGE SCALE GENOMIC DNA]</scope>
    <source>
        <strain evidence="3">NRRL B-16386</strain>
    </source>
</reference>
<organism evidence="2 3">
    <name type="scientific">Pseudofrankia asymbiotica</name>
    <dbReference type="NCBI Taxonomy" id="1834516"/>
    <lineage>
        <taxon>Bacteria</taxon>
        <taxon>Bacillati</taxon>
        <taxon>Actinomycetota</taxon>
        <taxon>Actinomycetes</taxon>
        <taxon>Frankiales</taxon>
        <taxon>Frankiaceae</taxon>
        <taxon>Pseudofrankia</taxon>
    </lineage>
</organism>
<feature type="transmembrane region" description="Helical" evidence="1">
    <location>
        <begin position="54"/>
        <end position="75"/>
    </location>
</feature>
<keyword evidence="3" id="KW-1185">Reference proteome</keyword>
<keyword evidence="1" id="KW-1133">Transmembrane helix</keyword>
<gene>
    <name evidence="2" type="ORF">BL253_03910</name>
</gene>
<dbReference type="OrthoDB" id="3207554at2"/>